<gene>
    <name evidence="1" type="ORF">EVAR_100072_1</name>
</gene>
<dbReference type="Proteomes" id="UP000299102">
    <property type="component" value="Unassembled WGS sequence"/>
</dbReference>
<proteinExistence type="predicted"/>
<dbReference type="AlphaFoldDB" id="A0A4C1Z0S1"/>
<name>A0A4C1Z0S1_EUMVA</name>
<sequence length="146" mass="16258">MVRVNFIEVTRKLQYEVPASGLASNFRPLITDVPISSRQPLNLTKHAYYLLLPQPSRTCYQYSFGGRVLRRAAALRVADSLPSPEIEVARNWVEVEVALCPLGQLGANLISSIARSIARRCDHETSTVEIPSLPIVVALRRSSRCL</sequence>
<dbReference type="EMBL" id="BGZK01001450">
    <property type="protein sequence ID" value="GBP80195.1"/>
    <property type="molecule type" value="Genomic_DNA"/>
</dbReference>
<evidence type="ECO:0000313" key="2">
    <source>
        <dbReference type="Proteomes" id="UP000299102"/>
    </source>
</evidence>
<reference evidence="1 2" key="1">
    <citation type="journal article" date="2019" name="Commun. Biol.">
        <title>The bagworm genome reveals a unique fibroin gene that provides high tensile strength.</title>
        <authorList>
            <person name="Kono N."/>
            <person name="Nakamura H."/>
            <person name="Ohtoshi R."/>
            <person name="Tomita M."/>
            <person name="Numata K."/>
            <person name="Arakawa K."/>
        </authorList>
    </citation>
    <scope>NUCLEOTIDE SEQUENCE [LARGE SCALE GENOMIC DNA]</scope>
</reference>
<keyword evidence="2" id="KW-1185">Reference proteome</keyword>
<evidence type="ECO:0000313" key="1">
    <source>
        <dbReference type="EMBL" id="GBP80195.1"/>
    </source>
</evidence>
<protein>
    <submittedName>
        <fullName evidence="1">Uncharacterized protein</fullName>
    </submittedName>
</protein>
<comment type="caution">
    <text evidence="1">The sequence shown here is derived from an EMBL/GenBank/DDBJ whole genome shotgun (WGS) entry which is preliminary data.</text>
</comment>
<organism evidence="1 2">
    <name type="scientific">Eumeta variegata</name>
    <name type="common">Bagworm moth</name>
    <name type="synonym">Eumeta japonica</name>
    <dbReference type="NCBI Taxonomy" id="151549"/>
    <lineage>
        <taxon>Eukaryota</taxon>
        <taxon>Metazoa</taxon>
        <taxon>Ecdysozoa</taxon>
        <taxon>Arthropoda</taxon>
        <taxon>Hexapoda</taxon>
        <taxon>Insecta</taxon>
        <taxon>Pterygota</taxon>
        <taxon>Neoptera</taxon>
        <taxon>Endopterygota</taxon>
        <taxon>Lepidoptera</taxon>
        <taxon>Glossata</taxon>
        <taxon>Ditrysia</taxon>
        <taxon>Tineoidea</taxon>
        <taxon>Psychidae</taxon>
        <taxon>Oiketicinae</taxon>
        <taxon>Eumeta</taxon>
    </lineage>
</organism>
<accession>A0A4C1Z0S1</accession>